<name>A0A834XQN4_APHGI</name>
<keyword evidence="5 9" id="KW-1133">Transmembrane helix</keyword>
<comment type="subcellular location">
    <subcellularLocation>
        <location evidence="7">Endomembrane system</location>
        <topology evidence="7">Single-pass membrane protein</topology>
    </subcellularLocation>
</comment>
<evidence type="ECO:0000256" key="4">
    <source>
        <dbReference type="ARBA" id="ARBA00022837"/>
    </source>
</evidence>
<evidence type="ECO:0000256" key="1">
    <source>
        <dbReference type="ARBA" id="ARBA00022692"/>
    </source>
</evidence>
<dbReference type="Gene3D" id="2.60.40.150">
    <property type="entry name" value="C2 domain"/>
    <property type="match status" value="2"/>
</dbReference>
<organism evidence="11 12">
    <name type="scientific">Aphidius gifuensis</name>
    <name type="common">Parasitoid wasp</name>
    <dbReference type="NCBI Taxonomy" id="684658"/>
    <lineage>
        <taxon>Eukaryota</taxon>
        <taxon>Metazoa</taxon>
        <taxon>Ecdysozoa</taxon>
        <taxon>Arthropoda</taxon>
        <taxon>Hexapoda</taxon>
        <taxon>Insecta</taxon>
        <taxon>Pterygota</taxon>
        <taxon>Neoptera</taxon>
        <taxon>Endopterygota</taxon>
        <taxon>Hymenoptera</taxon>
        <taxon>Apocrita</taxon>
        <taxon>Ichneumonoidea</taxon>
        <taxon>Braconidae</taxon>
        <taxon>Aphidiinae</taxon>
        <taxon>Aphidius</taxon>
    </lineage>
</organism>
<feature type="domain" description="C2" evidence="10">
    <location>
        <begin position="191"/>
        <end position="312"/>
    </location>
</feature>
<dbReference type="PRINTS" id="PR00360">
    <property type="entry name" value="C2DOMAIN"/>
</dbReference>
<dbReference type="GO" id="GO:0005509">
    <property type="term" value="F:calcium ion binding"/>
    <property type="evidence" value="ECO:0007669"/>
    <property type="project" value="TreeGrafter"/>
</dbReference>
<dbReference type="GO" id="GO:0005886">
    <property type="term" value="C:plasma membrane"/>
    <property type="evidence" value="ECO:0007669"/>
    <property type="project" value="TreeGrafter"/>
</dbReference>
<feature type="transmembrane region" description="Helical" evidence="9">
    <location>
        <begin position="41"/>
        <end position="60"/>
    </location>
</feature>
<dbReference type="SMART" id="SM00239">
    <property type="entry name" value="C2"/>
    <property type="match status" value="2"/>
</dbReference>
<dbReference type="Pfam" id="PF00168">
    <property type="entry name" value="C2"/>
    <property type="match status" value="2"/>
</dbReference>
<evidence type="ECO:0000256" key="5">
    <source>
        <dbReference type="ARBA" id="ARBA00022989"/>
    </source>
</evidence>
<evidence type="ECO:0000256" key="3">
    <source>
        <dbReference type="ARBA" id="ARBA00022737"/>
    </source>
</evidence>
<dbReference type="InterPro" id="IPR000008">
    <property type="entry name" value="C2_dom"/>
</dbReference>
<keyword evidence="3" id="KW-0677">Repeat</keyword>
<dbReference type="GO" id="GO:0005544">
    <property type="term" value="F:calcium-dependent phospholipid binding"/>
    <property type="evidence" value="ECO:0007669"/>
    <property type="project" value="TreeGrafter"/>
</dbReference>
<gene>
    <name evidence="11" type="ORF">HCN44_010466</name>
</gene>
<feature type="domain" description="C2" evidence="10">
    <location>
        <begin position="323"/>
        <end position="456"/>
    </location>
</feature>
<dbReference type="EMBL" id="JACMRX010000004">
    <property type="protein sequence ID" value="KAF7991665.1"/>
    <property type="molecule type" value="Genomic_DNA"/>
</dbReference>
<protein>
    <recommendedName>
        <fullName evidence="10">C2 domain-containing protein</fullName>
    </recommendedName>
</protein>
<dbReference type="Proteomes" id="UP000639338">
    <property type="component" value="Unassembled WGS sequence"/>
</dbReference>
<feature type="region of interest" description="Disordered" evidence="8">
    <location>
        <begin position="463"/>
        <end position="482"/>
    </location>
</feature>
<evidence type="ECO:0000256" key="9">
    <source>
        <dbReference type="SAM" id="Phobius"/>
    </source>
</evidence>
<evidence type="ECO:0000256" key="7">
    <source>
        <dbReference type="ARBA" id="ARBA00037847"/>
    </source>
</evidence>
<dbReference type="FunFam" id="2.60.40.150:FF:000005">
    <property type="entry name" value="Synaptotagmin 6"/>
    <property type="match status" value="1"/>
</dbReference>
<sequence length="482" mass="54609">MGVVKTASDSVLEETVLPSEEANYSLQGHADEWRENIPSQLLIGSGVALMALVLLAAVSFQCSSTWKWLMGVARQETDDETDGELSQQNAIRISHSLPDLQSEPMTHEYIQEQKDIKKVLRQTTLPNVPIRHQTFQRQLSHRLDLPNIKFSICSLENRSDSSLGLLKPELYKKDLTRQESTESSSTVEMEYAGKLHFALRYDKEIDGLVVKVLEARQLPIKDVTGSSDPYVKIHLLPDRKKKFQTKVHRKNLNPIFNETFIFSISHEDLRESYLQFSVYDFDRFSRHDLIGQVVLRDLLDSTDLEQEIEYTMDILSAVTEKVDLGELMLTLCYLPTAGRLTLTVIKARNLKSMDITGSSDPYVKVYLLCQGKRIKKKKTSIKKNTLNPVYNESLVFDVPSDNIEDVSLIVKVIDYDRIGSNELMGCTAIGGSFIGTGRDHWLEMLDNPRKPVAQWYSLQESVAGHGPNDSTEPLPSLSCLNR</sequence>
<evidence type="ECO:0000259" key="10">
    <source>
        <dbReference type="PROSITE" id="PS50004"/>
    </source>
</evidence>
<dbReference type="GO" id="GO:0017156">
    <property type="term" value="P:calcium-ion regulated exocytosis"/>
    <property type="evidence" value="ECO:0007669"/>
    <property type="project" value="TreeGrafter"/>
</dbReference>
<keyword evidence="1 9" id="KW-0812">Transmembrane</keyword>
<proteinExistence type="predicted"/>
<feature type="compositionally biased region" description="Polar residues" evidence="8">
    <location>
        <begin position="468"/>
        <end position="482"/>
    </location>
</feature>
<dbReference type="GO" id="GO:0030276">
    <property type="term" value="F:clathrin binding"/>
    <property type="evidence" value="ECO:0007669"/>
    <property type="project" value="TreeGrafter"/>
</dbReference>
<dbReference type="PANTHER" id="PTHR10024">
    <property type="entry name" value="SYNAPTOTAGMIN"/>
    <property type="match status" value="1"/>
</dbReference>
<reference evidence="11 12" key="1">
    <citation type="submission" date="2020-08" db="EMBL/GenBank/DDBJ databases">
        <title>Aphidius gifuensis genome sequencing and assembly.</title>
        <authorList>
            <person name="Du Z."/>
        </authorList>
    </citation>
    <scope>NUCLEOTIDE SEQUENCE [LARGE SCALE GENOMIC DNA]</scope>
    <source>
        <strain evidence="11">YNYX2018</strain>
        <tissue evidence="11">Adults</tissue>
    </source>
</reference>
<keyword evidence="12" id="KW-1185">Reference proteome</keyword>
<dbReference type="InterPro" id="IPR035892">
    <property type="entry name" value="C2_domain_sf"/>
</dbReference>
<dbReference type="PRINTS" id="PR00399">
    <property type="entry name" value="SYNAPTOTAGMN"/>
</dbReference>
<dbReference type="OrthoDB" id="67700at2759"/>
<dbReference type="AlphaFoldDB" id="A0A834XQN4"/>
<dbReference type="PROSITE" id="PS50004">
    <property type="entry name" value="C2"/>
    <property type="match status" value="2"/>
</dbReference>
<evidence type="ECO:0000256" key="8">
    <source>
        <dbReference type="SAM" id="MobiDB-lite"/>
    </source>
</evidence>
<accession>A0A834XQN4</accession>
<dbReference type="InterPro" id="IPR001565">
    <property type="entry name" value="Synaptotagmin"/>
</dbReference>
<evidence type="ECO:0000256" key="2">
    <source>
        <dbReference type="ARBA" id="ARBA00022723"/>
    </source>
</evidence>
<comment type="caution">
    <text evidence="11">The sequence shown here is derived from an EMBL/GenBank/DDBJ whole genome shotgun (WGS) entry which is preliminary data.</text>
</comment>
<keyword evidence="6 9" id="KW-0472">Membrane</keyword>
<evidence type="ECO:0000313" key="11">
    <source>
        <dbReference type="EMBL" id="KAF7991665.1"/>
    </source>
</evidence>
<keyword evidence="4" id="KW-0106">Calcium</keyword>
<evidence type="ECO:0000313" key="12">
    <source>
        <dbReference type="Proteomes" id="UP000639338"/>
    </source>
</evidence>
<keyword evidence="2" id="KW-0479">Metal-binding</keyword>
<dbReference type="GO" id="GO:0070382">
    <property type="term" value="C:exocytic vesicle"/>
    <property type="evidence" value="ECO:0007669"/>
    <property type="project" value="TreeGrafter"/>
</dbReference>
<dbReference type="PANTHER" id="PTHR10024:SF374">
    <property type="entry name" value="C2 DOMAIN-CONTAINING PROTEIN"/>
    <property type="match status" value="1"/>
</dbReference>
<dbReference type="CDD" id="cd08403">
    <property type="entry name" value="C2B_Synaptotagmin-3-5-6-9-10"/>
    <property type="match status" value="1"/>
</dbReference>
<dbReference type="GO" id="GO:0000149">
    <property type="term" value="F:SNARE binding"/>
    <property type="evidence" value="ECO:0007669"/>
    <property type="project" value="TreeGrafter"/>
</dbReference>
<dbReference type="SUPFAM" id="SSF49562">
    <property type="entry name" value="C2 domain (Calcium/lipid-binding domain, CaLB)"/>
    <property type="match status" value="2"/>
</dbReference>
<dbReference type="FunFam" id="2.60.40.150:FF:000011">
    <property type="entry name" value="Synaptotagmin 6"/>
    <property type="match status" value="1"/>
</dbReference>
<evidence type="ECO:0000256" key="6">
    <source>
        <dbReference type="ARBA" id="ARBA00023136"/>
    </source>
</evidence>
<dbReference type="GO" id="GO:0001786">
    <property type="term" value="F:phosphatidylserine binding"/>
    <property type="evidence" value="ECO:0007669"/>
    <property type="project" value="TreeGrafter"/>
</dbReference>